<accession>V6HBH4</accession>
<dbReference type="EMBL" id="AHMM02000024">
    <property type="protein sequence ID" value="EQA35963.1"/>
    <property type="molecule type" value="Genomic_DNA"/>
</dbReference>
<dbReference type="AlphaFoldDB" id="V6HBH4"/>
<gene>
    <name evidence="1" type="ORF">LEP1GSC047_0265</name>
</gene>
<evidence type="ECO:0000313" key="1">
    <source>
        <dbReference type="EMBL" id="EQA35963.1"/>
    </source>
</evidence>
<protein>
    <submittedName>
        <fullName evidence="1">Uncharacterized protein</fullName>
    </submittedName>
</protein>
<comment type="caution">
    <text evidence="1">The sequence shown here is derived from an EMBL/GenBank/DDBJ whole genome shotgun (WGS) entry which is preliminary data.</text>
</comment>
<reference evidence="1 2" key="1">
    <citation type="submission" date="2013-05" db="EMBL/GenBank/DDBJ databases">
        <authorList>
            <person name="Harkins D.M."/>
            <person name="Durkin A.S."/>
            <person name="Brinkac L.M."/>
            <person name="Haft D.H."/>
            <person name="Selengut J.D."/>
            <person name="Sanka R."/>
            <person name="DePew J."/>
            <person name="Purushe J."/>
            <person name="Hartskeerl R.A."/>
            <person name="Ahmed A."/>
            <person name="van der Linden H."/>
            <person name="Goris M.G.A."/>
            <person name="Vinetz J.M."/>
            <person name="Sutton G.G."/>
            <person name="Nierman W.C."/>
            <person name="Fouts D.E."/>
        </authorList>
    </citation>
    <scope>NUCLEOTIDE SEQUENCE [LARGE SCALE GENOMIC DNA]</scope>
    <source>
        <strain evidence="1 2">10</strain>
    </source>
</reference>
<proteinExistence type="predicted"/>
<dbReference type="Proteomes" id="UP000018719">
    <property type="component" value="Unassembled WGS sequence"/>
</dbReference>
<organism evidence="1 2">
    <name type="scientific">Leptospira inadai serovar Lyme str. 10</name>
    <dbReference type="NCBI Taxonomy" id="1049790"/>
    <lineage>
        <taxon>Bacteria</taxon>
        <taxon>Pseudomonadati</taxon>
        <taxon>Spirochaetota</taxon>
        <taxon>Spirochaetia</taxon>
        <taxon>Leptospirales</taxon>
        <taxon>Leptospiraceae</taxon>
        <taxon>Leptospira</taxon>
    </lineage>
</organism>
<name>V6HBH4_9LEPT</name>
<sequence length="37" mass="4468">MIRRISEGVQLCWNFCSSSGFILRKEEVTPWMFLKKF</sequence>
<evidence type="ECO:0000313" key="2">
    <source>
        <dbReference type="Proteomes" id="UP000018719"/>
    </source>
</evidence>